<dbReference type="Pfam" id="PF12770">
    <property type="entry name" value="CHAT"/>
    <property type="match status" value="1"/>
</dbReference>
<gene>
    <name evidence="5" type="ORF">HZA61_07025</name>
</gene>
<dbReference type="InterPro" id="IPR011990">
    <property type="entry name" value="TPR-like_helical_dom_sf"/>
</dbReference>
<accession>A0A933SF32</accession>
<keyword evidence="3" id="KW-0732">Signal</keyword>
<evidence type="ECO:0000313" key="5">
    <source>
        <dbReference type="EMBL" id="MBI5169223.1"/>
    </source>
</evidence>
<dbReference type="Gene3D" id="1.25.40.10">
    <property type="entry name" value="Tetratricopeptide repeat domain"/>
    <property type="match status" value="2"/>
</dbReference>
<feature type="chain" id="PRO_5037969129" evidence="3">
    <location>
        <begin position="20"/>
        <end position="1039"/>
    </location>
</feature>
<dbReference type="PANTHER" id="PTHR45641:SF19">
    <property type="entry name" value="NEPHROCYSTIN-3"/>
    <property type="match status" value="1"/>
</dbReference>
<dbReference type="Proteomes" id="UP000696931">
    <property type="component" value="Unassembled WGS sequence"/>
</dbReference>
<proteinExistence type="predicted"/>
<feature type="signal peptide" evidence="3">
    <location>
        <begin position="1"/>
        <end position="19"/>
    </location>
</feature>
<comment type="caution">
    <text evidence="5">The sequence shown here is derived from an EMBL/GenBank/DDBJ whole genome shotgun (WGS) entry which is preliminary data.</text>
</comment>
<evidence type="ECO:0000256" key="2">
    <source>
        <dbReference type="ARBA" id="ARBA00022803"/>
    </source>
</evidence>
<dbReference type="EMBL" id="JACRIW010000047">
    <property type="protein sequence ID" value="MBI5169223.1"/>
    <property type="molecule type" value="Genomic_DNA"/>
</dbReference>
<evidence type="ECO:0000256" key="3">
    <source>
        <dbReference type="SAM" id="SignalP"/>
    </source>
</evidence>
<protein>
    <submittedName>
        <fullName evidence="5">CHAT domain-containing protein</fullName>
    </submittedName>
</protein>
<dbReference type="SUPFAM" id="SSF48452">
    <property type="entry name" value="TPR-like"/>
    <property type="match status" value="2"/>
</dbReference>
<organism evidence="5 6">
    <name type="scientific">Eiseniibacteriota bacterium</name>
    <dbReference type="NCBI Taxonomy" id="2212470"/>
    <lineage>
        <taxon>Bacteria</taxon>
        <taxon>Candidatus Eiseniibacteriota</taxon>
    </lineage>
</organism>
<dbReference type="Pfam" id="PF13374">
    <property type="entry name" value="TPR_10"/>
    <property type="match status" value="1"/>
</dbReference>
<reference evidence="5" key="1">
    <citation type="submission" date="2020-07" db="EMBL/GenBank/DDBJ databases">
        <title>Huge and variable diversity of episymbiotic CPR bacteria and DPANN archaea in groundwater ecosystems.</title>
        <authorList>
            <person name="He C.Y."/>
            <person name="Keren R."/>
            <person name="Whittaker M."/>
            <person name="Farag I.F."/>
            <person name="Doudna J."/>
            <person name="Cate J.H.D."/>
            <person name="Banfield J.F."/>
        </authorList>
    </citation>
    <scope>NUCLEOTIDE SEQUENCE</scope>
    <source>
        <strain evidence="5">NC_groundwater_1813_Pr3_B-0.1um_71_17</strain>
    </source>
</reference>
<evidence type="ECO:0000259" key="4">
    <source>
        <dbReference type="Pfam" id="PF12770"/>
    </source>
</evidence>
<name>A0A933SF32_UNCEI</name>
<dbReference type="AlphaFoldDB" id="A0A933SF32"/>
<feature type="domain" description="CHAT" evidence="4">
    <location>
        <begin position="694"/>
        <end position="1039"/>
    </location>
</feature>
<dbReference type="InterPro" id="IPR024983">
    <property type="entry name" value="CHAT_dom"/>
</dbReference>
<evidence type="ECO:0000313" key="6">
    <source>
        <dbReference type="Proteomes" id="UP000696931"/>
    </source>
</evidence>
<evidence type="ECO:0000256" key="1">
    <source>
        <dbReference type="ARBA" id="ARBA00022737"/>
    </source>
</evidence>
<sequence>MRTLLALCLLALLAGPAAAARGRSAAPLDTLSWRSIGYRPQWTELAKARAFPRMDTLATAAYSQLVARQEPDSFKVGVALLDVVEIGALAGRGREGLLLEQLQRTLAIFSKHPGPDSLTLARAIRASSEVHRRRREFEPAVRDARRALAMYERALPGDDLEVASSLRQVALIATNAARTDAVEEGRRAVRIMESHFGRDDIRLMATYSALAGQLNMAGDEVGALEMMEHVAHLLEIQLGPDHPDTQLTRYNIAILSMRVGDLVRARGLFERGIEWELARPRMDTLRVANSADALVECLNDLGDFEEAFAVQERARHLSLRAFRPDDPSHYEYLHQRGRALLGLGRGREAVACFDSAAAYQAARQDSLSALPILFERATALRVAGDSAAAMHGIELASRIAEREGDRAPGFYEGALLWAQCLTDAGRPAEAAARLEPAIARAITELGSGGPLHAKLVAERARALVQMGDARAFEVSRELAAMQASLLRTAARGFPDRQALVYARGSGLGLDPLLALAASGKLDDAQRRIAFDRVVEARSLVLDEVGSRLKAAHRGDDPRANALLDSLAQARGVLARWLVRAESNHALDSLQRDARSRAERFERRLADLGLPQDVPGGAHPLDALGEGDVLVSFLEYAAPAGGSRTERRMLAFVARSGAAPEVVALGRAAELDALAANWREDVSRTGPDAERRSRASGARLRARVWDPIASRLASASRLVIVPDGALHLVDFAALPDARGGYVAERAPLLLRLGAERDLALVRSSDAPIGTLVALGGADFDGATAPHAATDVIAANLRNVPVACDRFRDVRFGALPSTSDEVGELAERWRAAGREVVMLTGAQANEVELRRTASRAATLHIATHGFFVGGECATPAGGARGIGGTAPAASSGSASAPSGRQTLRLSGLALAGANRRAAATGGDDGILTAEEISTMDLSGVHEVVLSACDTGLGDIAAGEGVLGLQRAFRLAGAHALVMSLWPVNDRATHDWMSAYYGARLERGLGVAASVRAAQLRRLAVLRAAKLPTPPAAWSGFVPLGD</sequence>
<dbReference type="PANTHER" id="PTHR45641">
    <property type="entry name" value="TETRATRICOPEPTIDE REPEAT PROTEIN (AFU_ORTHOLOGUE AFUA_6G03870)"/>
    <property type="match status" value="1"/>
</dbReference>
<keyword evidence="1" id="KW-0677">Repeat</keyword>
<keyword evidence="2" id="KW-0802">TPR repeat</keyword>